<comment type="caution">
    <text evidence="9">The sequence shown here is derived from an EMBL/GenBank/DDBJ whole genome shotgun (WGS) entry which is preliminary data.</text>
</comment>
<feature type="coiled-coil region" evidence="5">
    <location>
        <begin position="179"/>
        <end position="206"/>
    </location>
</feature>
<keyword evidence="10" id="KW-1185">Reference proteome</keyword>
<dbReference type="SMART" id="SM00324">
    <property type="entry name" value="RhoGAP"/>
    <property type="match status" value="1"/>
</dbReference>
<dbReference type="InterPro" id="IPR027267">
    <property type="entry name" value="AH/BAR_dom_sf"/>
</dbReference>
<dbReference type="Pfam" id="PF00620">
    <property type="entry name" value="RhoGAP"/>
    <property type="match status" value="1"/>
</dbReference>
<dbReference type="SUPFAM" id="SSF103657">
    <property type="entry name" value="BAR/IMD domain-like"/>
    <property type="match status" value="1"/>
</dbReference>
<comment type="subcellular location">
    <subcellularLocation>
        <location evidence="1">Cytoplasm</location>
        <location evidence="1">Cytosol</location>
    </subcellularLocation>
</comment>
<dbReference type="GO" id="GO:0032956">
    <property type="term" value="P:regulation of actin cytoskeleton organization"/>
    <property type="evidence" value="ECO:0007669"/>
    <property type="project" value="TreeGrafter"/>
</dbReference>
<feature type="domain" description="Rho-GAP" evidence="7">
    <location>
        <begin position="269"/>
        <end position="460"/>
    </location>
</feature>
<dbReference type="FunFam" id="1.20.1270.60:FF:000053">
    <property type="entry name" value="SH3 domain-binding protein 1"/>
    <property type="match status" value="1"/>
</dbReference>
<dbReference type="Pfam" id="PF03114">
    <property type="entry name" value="BAR"/>
    <property type="match status" value="1"/>
</dbReference>
<feature type="compositionally biased region" description="Low complexity" evidence="6">
    <location>
        <begin position="608"/>
        <end position="618"/>
    </location>
</feature>
<evidence type="ECO:0008006" key="11">
    <source>
        <dbReference type="Google" id="ProtNLM"/>
    </source>
</evidence>
<evidence type="ECO:0000256" key="2">
    <source>
        <dbReference type="ARBA" id="ARBA00022468"/>
    </source>
</evidence>
<proteinExistence type="predicted"/>
<evidence type="ECO:0000313" key="10">
    <source>
        <dbReference type="Proteomes" id="UP001142489"/>
    </source>
</evidence>
<dbReference type="OrthoDB" id="19923at2759"/>
<evidence type="ECO:0000256" key="3">
    <source>
        <dbReference type="ARBA" id="ARBA00022490"/>
    </source>
</evidence>
<dbReference type="InterPro" id="IPR008936">
    <property type="entry name" value="Rho_GTPase_activation_prot"/>
</dbReference>
<dbReference type="PANTHER" id="PTHR14130">
    <property type="entry name" value="3BP-1 RELATED RHOGAP"/>
    <property type="match status" value="1"/>
</dbReference>
<dbReference type="InterPro" id="IPR047165">
    <property type="entry name" value="RHG17/44/SH3BP1-like"/>
</dbReference>
<dbReference type="Proteomes" id="UP001142489">
    <property type="component" value="Unassembled WGS sequence"/>
</dbReference>
<protein>
    <recommendedName>
        <fullName evidence="11">SH3 domain-binding protein 1</fullName>
    </recommendedName>
</protein>
<keyword evidence="4" id="KW-0597">Phosphoprotein</keyword>
<feature type="domain" description="BAR" evidence="8">
    <location>
        <begin position="18"/>
        <end position="252"/>
    </location>
</feature>
<accession>A0A9Q0XW59</accession>
<dbReference type="SMART" id="SM00721">
    <property type="entry name" value="BAR"/>
    <property type="match status" value="1"/>
</dbReference>
<dbReference type="Gene3D" id="1.20.1270.60">
    <property type="entry name" value="Arfaptin homology (AH) domain/BAR domain"/>
    <property type="match status" value="1"/>
</dbReference>
<keyword evidence="5" id="KW-0175">Coiled coil</keyword>
<dbReference type="GO" id="GO:0035020">
    <property type="term" value="P:regulation of Rac protein signal transduction"/>
    <property type="evidence" value="ECO:0007669"/>
    <property type="project" value="TreeGrafter"/>
</dbReference>
<dbReference type="InterPro" id="IPR000198">
    <property type="entry name" value="RhoGAP_dom"/>
</dbReference>
<evidence type="ECO:0000256" key="1">
    <source>
        <dbReference type="ARBA" id="ARBA00004514"/>
    </source>
</evidence>
<evidence type="ECO:0000256" key="5">
    <source>
        <dbReference type="SAM" id="Coils"/>
    </source>
</evidence>
<evidence type="ECO:0000256" key="6">
    <source>
        <dbReference type="SAM" id="MobiDB-lite"/>
    </source>
</evidence>
<dbReference type="EMBL" id="JAPFRF010000006">
    <property type="protein sequence ID" value="KAJ7330116.1"/>
    <property type="molecule type" value="Genomic_DNA"/>
</dbReference>
<feature type="compositionally biased region" description="Pro residues" evidence="6">
    <location>
        <begin position="598"/>
        <end position="607"/>
    </location>
</feature>
<dbReference type="PROSITE" id="PS51021">
    <property type="entry name" value="BAR"/>
    <property type="match status" value="1"/>
</dbReference>
<reference evidence="9" key="1">
    <citation type="journal article" date="2023" name="DNA Res.">
        <title>Chromosome-level genome assembly of Phrynocephalus forsythii using third-generation DNA sequencing and Hi-C analysis.</title>
        <authorList>
            <person name="Qi Y."/>
            <person name="Zhao W."/>
            <person name="Zhao Y."/>
            <person name="Niu C."/>
            <person name="Cao S."/>
            <person name="Zhang Y."/>
        </authorList>
    </citation>
    <scope>NUCLEOTIDE SEQUENCE</scope>
    <source>
        <tissue evidence="9">Muscle</tissue>
    </source>
</reference>
<evidence type="ECO:0000259" key="8">
    <source>
        <dbReference type="PROSITE" id="PS51021"/>
    </source>
</evidence>
<dbReference type="InterPro" id="IPR004148">
    <property type="entry name" value="BAR_dom"/>
</dbReference>
<dbReference type="PROSITE" id="PS50238">
    <property type="entry name" value="RHOGAP"/>
    <property type="match status" value="1"/>
</dbReference>
<evidence type="ECO:0000313" key="9">
    <source>
        <dbReference type="EMBL" id="KAJ7330116.1"/>
    </source>
</evidence>
<dbReference type="GO" id="GO:0007165">
    <property type="term" value="P:signal transduction"/>
    <property type="evidence" value="ECO:0007669"/>
    <property type="project" value="InterPro"/>
</dbReference>
<dbReference type="GO" id="GO:0005829">
    <property type="term" value="C:cytosol"/>
    <property type="evidence" value="ECO:0007669"/>
    <property type="project" value="UniProtKB-SubCell"/>
</dbReference>
<feature type="region of interest" description="Disordered" evidence="6">
    <location>
        <begin position="1"/>
        <end position="21"/>
    </location>
</feature>
<feature type="compositionally biased region" description="Polar residues" evidence="6">
    <location>
        <begin position="642"/>
        <end position="652"/>
    </location>
</feature>
<gene>
    <name evidence="9" type="ORF">JRQ81_016290</name>
</gene>
<dbReference type="AlphaFoldDB" id="A0A9Q0XW59"/>
<keyword evidence="2" id="KW-0343">GTPase activation</keyword>
<dbReference type="Gene3D" id="1.10.555.10">
    <property type="entry name" value="Rho GTPase activation protein"/>
    <property type="match status" value="1"/>
</dbReference>
<name>A0A9Q0XW59_9SAUR</name>
<keyword evidence="3" id="KW-0963">Cytoplasm</keyword>
<evidence type="ECO:0000259" key="7">
    <source>
        <dbReference type="PROSITE" id="PS50238"/>
    </source>
</evidence>
<organism evidence="9 10">
    <name type="scientific">Phrynocephalus forsythii</name>
    <dbReference type="NCBI Taxonomy" id="171643"/>
    <lineage>
        <taxon>Eukaryota</taxon>
        <taxon>Metazoa</taxon>
        <taxon>Chordata</taxon>
        <taxon>Craniata</taxon>
        <taxon>Vertebrata</taxon>
        <taxon>Euteleostomi</taxon>
        <taxon>Lepidosauria</taxon>
        <taxon>Squamata</taxon>
        <taxon>Bifurcata</taxon>
        <taxon>Unidentata</taxon>
        <taxon>Episquamata</taxon>
        <taxon>Toxicofera</taxon>
        <taxon>Iguania</taxon>
        <taxon>Acrodonta</taxon>
        <taxon>Agamidae</taxon>
        <taxon>Agaminae</taxon>
        <taxon>Phrynocephalus</taxon>
    </lineage>
</organism>
<dbReference type="PANTHER" id="PTHR14130:SF12">
    <property type="entry name" value="BARGIN-RELATED"/>
    <property type="match status" value="1"/>
</dbReference>
<dbReference type="GO" id="GO:0005096">
    <property type="term" value="F:GTPase activator activity"/>
    <property type="evidence" value="ECO:0007669"/>
    <property type="project" value="UniProtKB-KW"/>
</dbReference>
<dbReference type="FunFam" id="1.10.555.10:FF:000001">
    <property type="entry name" value="Rho GTPase activating protein 44"/>
    <property type="match status" value="1"/>
</dbReference>
<dbReference type="SUPFAM" id="SSF48350">
    <property type="entry name" value="GTPase activation domain, GAP"/>
    <property type="match status" value="1"/>
</dbReference>
<feature type="compositionally biased region" description="Pro residues" evidence="6">
    <location>
        <begin position="548"/>
        <end position="567"/>
    </location>
</feature>
<evidence type="ECO:0000256" key="4">
    <source>
        <dbReference type="ARBA" id="ARBA00022553"/>
    </source>
</evidence>
<feature type="region of interest" description="Disordered" evidence="6">
    <location>
        <begin position="516"/>
        <end position="690"/>
    </location>
</feature>
<sequence>MMKRQFNRMRQQLGHPSLGGRAQETAEYLTEDLLQIEQRIEPAKRAAHNVHKRLAACLQGQYGADMDKRVKKLPLMALSMTMAESFKELDTESSLGKALEMSCFIQSMLARILAEFEIALERDVLLPLNRLSEEELPTVLKHKKNLQKLMTDWNNIKSRLNQAVKSAASSTNSSAGPVASSAALKLESLKEEEEDMKRRFEQSKVDLYHFSTKEDSYAQYFIKLLEIQAEYHRKSLGSLDATLAELKETNSQPDSPFPTEAVATKVFGMPLETHLKDSGREIALPIEACVKMLLTSGMMEEGLFRLAAGASVLKKLKYSLNNGITDDLCADPHAVAGALKCYLRELPQPLMTFELYDDWLKAASIKDPETRLDYLRDTISHLPKDNYNNLRYLIRFLAKLAEQQEVNKMTPSNIAIVLGPNLLWPQPTEGYQVQLDMASVSSIQVVGVVEPLIQNAEVLFPGDIDFKVSGLLTSTINIKPKDIPKTEEAAVSLPFPEPASPSPRERKNLELTCETVSKETQPDTETAVSLPTPFPADQASRKSKRAAPPRPTGLPPPIAQPRSPPPVHLQTQASAPESSPVPKALPRKTIGGSIRAPSVPPPLPPQPASRQGRSALPSPKLPPELPSSEAAPAEEPLRDTSAVHTPQESTVVATEPDEQSAVERSSSLPIFDVKAESLGNDQRGEDAPVT</sequence>